<organism evidence="2 3">
    <name type="scientific">Phocoenobacter skyensis</name>
    <dbReference type="NCBI Taxonomy" id="97481"/>
    <lineage>
        <taxon>Bacteria</taxon>
        <taxon>Pseudomonadati</taxon>
        <taxon>Pseudomonadota</taxon>
        <taxon>Gammaproteobacteria</taxon>
        <taxon>Pasteurellales</taxon>
        <taxon>Pasteurellaceae</taxon>
        <taxon>Phocoenobacter</taxon>
    </lineage>
</organism>
<evidence type="ECO:0000313" key="2">
    <source>
        <dbReference type="EMBL" id="SEM13329.1"/>
    </source>
</evidence>
<accession>A0A1H7VWS8</accession>
<name>A0A1H7VWS8_9PAST</name>
<gene>
    <name evidence="2" type="ORF">SAMN05444853_1062</name>
</gene>
<proteinExistence type="predicted"/>
<feature type="transmembrane region" description="Helical" evidence="1">
    <location>
        <begin position="19"/>
        <end position="37"/>
    </location>
</feature>
<dbReference type="AlphaFoldDB" id="A0A1H7VWS8"/>
<sequence length="66" mass="7605">MALFVGKVSGMIAVKICKYYPYICLLAIINNYFFICMSGQDHTCKLTICSLFILFKRLNAKQKLFN</sequence>
<dbReference type="EMBL" id="FOBN01000006">
    <property type="protein sequence ID" value="SEM13329.1"/>
    <property type="molecule type" value="Genomic_DNA"/>
</dbReference>
<keyword evidence="1" id="KW-0472">Membrane</keyword>
<dbReference type="Proteomes" id="UP000198883">
    <property type="component" value="Unassembled WGS sequence"/>
</dbReference>
<protein>
    <submittedName>
        <fullName evidence="2">Uncharacterized protein</fullName>
    </submittedName>
</protein>
<evidence type="ECO:0000256" key="1">
    <source>
        <dbReference type="SAM" id="Phobius"/>
    </source>
</evidence>
<keyword evidence="1" id="KW-1133">Transmembrane helix</keyword>
<evidence type="ECO:0000313" key="3">
    <source>
        <dbReference type="Proteomes" id="UP000198883"/>
    </source>
</evidence>
<reference evidence="3" key="1">
    <citation type="submission" date="2016-10" db="EMBL/GenBank/DDBJ databases">
        <authorList>
            <person name="Varghese N."/>
            <person name="Submissions S."/>
        </authorList>
    </citation>
    <scope>NUCLEOTIDE SEQUENCE [LARGE SCALE GENOMIC DNA]</scope>
    <source>
        <strain evidence="3">DSM 24204</strain>
    </source>
</reference>
<keyword evidence="1" id="KW-0812">Transmembrane</keyword>